<feature type="compositionally biased region" description="Polar residues" evidence="13">
    <location>
        <begin position="93"/>
        <end position="129"/>
    </location>
</feature>
<dbReference type="GO" id="GO:0005524">
    <property type="term" value="F:ATP binding"/>
    <property type="evidence" value="ECO:0007669"/>
    <property type="project" value="UniProtKB-KW"/>
</dbReference>
<comment type="function">
    <text evidence="11">ATP-dependent RNA helicase required for 60S ribosomal subunit synthesis. Involved in efficient pre-rRNA processing, predominantly at site A3, which is necessary for the normal formation of 25S and 5.8S rRNAs.</text>
</comment>
<feature type="compositionally biased region" description="Basic and acidic residues" evidence="13">
    <location>
        <begin position="937"/>
        <end position="952"/>
    </location>
</feature>
<comment type="subcellular location">
    <subcellularLocation>
        <location evidence="1">Nucleus</location>
        <location evidence="1">Nucleolus</location>
    </subcellularLocation>
</comment>
<dbReference type="Pfam" id="PF00270">
    <property type="entry name" value="DEAD"/>
    <property type="match status" value="1"/>
</dbReference>
<dbReference type="InterPro" id="IPR001650">
    <property type="entry name" value="Helicase_C-like"/>
</dbReference>
<feature type="compositionally biased region" description="Low complexity" evidence="13">
    <location>
        <begin position="130"/>
        <end position="160"/>
    </location>
</feature>
<evidence type="ECO:0000256" key="1">
    <source>
        <dbReference type="ARBA" id="ARBA00004604"/>
    </source>
</evidence>
<dbReference type="GO" id="GO:0003724">
    <property type="term" value="F:RNA helicase activity"/>
    <property type="evidence" value="ECO:0007669"/>
    <property type="project" value="UniProtKB-EC"/>
</dbReference>
<feature type="compositionally biased region" description="Polar residues" evidence="13">
    <location>
        <begin position="17"/>
        <end position="59"/>
    </location>
</feature>
<dbReference type="SMART" id="SM00490">
    <property type="entry name" value="HELICc"/>
    <property type="match status" value="1"/>
</dbReference>
<feature type="region of interest" description="Disordered" evidence="13">
    <location>
        <begin position="1"/>
        <end position="360"/>
    </location>
</feature>
<evidence type="ECO:0000256" key="11">
    <source>
        <dbReference type="ARBA" id="ARBA00037449"/>
    </source>
</evidence>
<feature type="compositionally biased region" description="Basic and acidic residues" evidence="13">
    <location>
        <begin position="902"/>
        <end position="918"/>
    </location>
</feature>
<feature type="compositionally biased region" description="Gly residues" evidence="13">
    <location>
        <begin position="65"/>
        <end position="79"/>
    </location>
</feature>
<dbReference type="InterPro" id="IPR014001">
    <property type="entry name" value="Helicase_ATP-bd"/>
</dbReference>
<feature type="short sequence motif" description="Q motif" evidence="12">
    <location>
        <begin position="414"/>
        <end position="442"/>
    </location>
</feature>
<dbReference type="OrthoDB" id="2529392at2759"/>
<keyword evidence="10" id="KW-0539">Nucleus</keyword>
<feature type="compositionally biased region" description="Polar residues" evidence="13">
    <location>
        <begin position="862"/>
        <end position="893"/>
    </location>
</feature>
<feature type="compositionally biased region" description="Low complexity" evidence="13">
    <location>
        <begin position="218"/>
        <end position="230"/>
    </location>
</feature>
<evidence type="ECO:0000256" key="10">
    <source>
        <dbReference type="ARBA" id="ARBA00023242"/>
    </source>
</evidence>
<feature type="compositionally biased region" description="Low complexity" evidence="13">
    <location>
        <begin position="842"/>
        <end position="856"/>
    </location>
</feature>
<evidence type="ECO:0000259" key="16">
    <source>
        <dbReference type="PROSITE" id="PS51195"/>
    </source>
</evidence>
<evidence type="ECO:0000256" key="8">
    <source>
        <dbReference type="ARBA" id="ARBA00022806"/>
    </source>
</evidence>
<keyword evidence="5" id="KW-0698">rRNA processing</keyword>
<dbReference type="InterPro" id="IPR011545">
    <property type="entry name" value="DEAD/DEAH_box_helicase_dom"/>
</dbReference>
<feature type="region of interest" description="Disordered" evidence="13">
    <location>
        <begin position="983"/>
        <end position="1019"/>
    </location>
</feature>
<evidence type="ECO:0000313" key="17">
    <source>
        <dbReference type="EMBL" id="POY76136.1"/>
    </source>
</evidence>
<dbReference type="InterPro" id="IPR044742">
    <property type="entry name" value="DEAD/DEAH_RhlB"/>
</dbReference>
<sequence>MTWNSAEKAGYPDLTGRNAQERTSNYSAMATHQQQQQSANSGSTGAWGTPQQPQQSNTLGWGAATCGGGGGQGGRGGSGSNDNGNLGPVPSQVRGSDNFGPQRSNPSGPQGVSSNGSHGNSAWGNANSNQSSTGWGSGPTTAPAPPAASAWGGAAPQASSDDAGRAAAWNQPQLKSSGPPASSFPDRGDGIQPRASGYRAQPPHMQQGYGGDYGGGPSRQQGGQSRFFGQAEGDSGDNWATGERSQGNYGGQQRQRAGPPPSFASQSRQGEEFGGGNGGVIGAGSWGPGGGGNAGYGGQDAFGGQDGGGAPGPRRYVPPPTDGQARYGGRGYGGFGSEENGGGRASFRDMPRQSSGPFIADMPHINWEKERLPEFHKDFYTEHENVRKRSMEEVEEWRREKNILVEGEACKPVTSWIEAMLPDYIGDYIKEKHFVEPTPIQCQALPIACGGGDLVAISETGSGKTLAYAIPACMHVNAQEPTEQTPGPIALVLAPTRELAMQILEDFKGVGGSTDIKSVAVYGGVSRARQRSALGNGAFDVLIATPGRLIDMVCSGDIQLKRVTYLVIDEADRMIIEGFEEELRQIISCVRKDRQVLMFSATWPNEVRDLAEEYLKSAVRITVGKDEIVAAHSIKQEVFVCHGYREKLDKLVDLLEEVKVDKGRILVFANSKSSVAELVEELREHPNKYQALGLHGNLPQKERDFALGEFRTGTHPVLLATDLAQRGLDIPSVTLVVNFDAPNEITSYVHRIGRTGRAGHTGRAITFLSSSRDYQIAPQIKRVISESQQQITPEFEDYLAESGTSDSFADSFATETEGAEPAASSAGASWGQKSGPANQEGSAASTASATWESASTARDDSASVSSWNVPAQSSDSTESVAGSSFAESDSGAQLGQADDAETLEKSYDSGHGESRIEQGVKAVRISVPEEGGPVPREGADSTEKAEGPLLQKSDDDWIKELLESTPIAEQRRVEEDTLAFRAGSAKKQVDDGNESESGSGAVTPVAARPRSPVSYADIA</sequence>
<feature type="compositionally biased region" description="Polar residues" evidence="13">
    <location>
        <begin position="831"/>
        <end position="841"/>
    </location>
</feature>
<dbReference type="SUPFAM" id="SSF52540">
    <property type="entry name" value="P-loop containing nucleoside triphosphate hydrolases"/>
    <property type="match status" value="1"/>
</dbReference>
<organism evidence="17 18">
    <name type="scientific">Rhodotorula taiwanensis</name>
    <dbReference type="NCBI Taxonomy" id="741276"/>
    <lineage>
        <taxon>Eukaryota</taxon>
        <taxon>Fungi</taxon>
        <taxon>Dikarya</taxon>
        <taxon>Basidiomycota</taxon>
        <taxon>Pucciniomycotina</taxon>
        <taxon>Microbotryomycetes</taxon>
        <taxon>Sporidiobolales</taxon>
        <taxon>Sporidiobolaceae</taxon>
        <taxon>Rhodotorula</taxon>
    </lineage>
</organism>
<dbReference type="PROSITE" id="PS00039">
    <property type="entry name" value="DEAD_ATP_HELICASE"/>
    <property type="match status" value="1"/>
</dbReference>
<feature type="compositionally biased region" description="Gly residues" evidence="13">
    <location>
        <begin position="272"/>
        <end position="311"/>
    </location>
</feature>
<gene>
    <name evidence="17" type="ORF">BMF94_0859</name>
</gene>
<accession>A0A2S5BH79</accession>
<dbReference type="Proteomes" id="UP000237144">
    <property type="component" value="Unassembled WGS sequence"/>
</dbReference>
<dbReference type="InterPro" id="IPR000629">
    <property type="entry name" value="RNA-helicase_DEAD-box_CS"/>
</dbReference>
<dbReference type="Pfam" id="PF00271">
    <property type="entry name" value="Helicase_C"/>
    <property type="match status" value="1"/>
</dbReference>
<dbReference type="AlphaFoldDB" id="A0A2S5BH79"/>
<keyword evidence="18" id="KW-1185">Reference proteome</keyword>
<dbReference type="InterPro" id="IPR027417">
    <property type="entry name" value="P-loop_NTPase"/>
</dbReference>
<feature type="compositionally biased region" description="Gly residues" evidence="13">
    <location>
        <begin position="208"/>
        <end position="217"/>
    </location>
</feature>
<keyword evidence="7" id="KW-0378">Hydrolase</keyword>
<evidence type="ECO:0000256" key="12">
    <source>
        <dbReference type="PROSITE-ProRule" id="PRU00552"/>
    </source>
</evidence>
<feature type="compositionally biased region" description="Gly residues" evidence="13">
    <location>
        <begin position="326"/>
        <end position="344"/>
    </location>
</feature>
<comment type="caution">
    <text evidence="17">The sequence shown here is derived from an EMBL/GenBank/DDBJ whole genome shotgun (WGS) entry which is preliminary data.</text>
</comment>
<dbReference type="EC" id="3.6.4.13" evidence="3"/>
<feature type="region of interest" description="Disordered" evidence="13">
    <location>
        <begin position="813"/>
        <end position="952"/>
    </location>
</feature>
<keyword evidence="8" id="KW-0347">Helicase</keyword>
<dbReference type="CDD" id="cd00268">
    <property type="entry name" value="DEADc"/>
    <property type="match status" value="1"/>
</dbReference>
<dbReference type="CDD" id="cd18787">
    <property type="entry name" value="SF2_C_DEAD"/>
    <property type="match status" value="1"/>
</dbReference>
<feature type="domain" description="Helicase ATP-binding" evidence="14">
    <location>
        <begin position="445"/>
        <end position="621"/>
    </location>
</feature>
<feature type="compositionally biased region" description="Polar residues" evidence="13">
    <location>
        <begin position="243"/>
        <end position="255"/>
    </location>
</feature>
<evidence type="ECO:0000259" key="14">
    <source>
        <dbReference type="PROSITE" id="PS51192"/>
    </source>
</evidence>
<dbReference type="Gene3D" id="3.40.50.300">
    <property type="entry name" value="P-loop containing nucleotide triphosphate hydrolases"/>
    <property type="match status" value="2"/>
</dbReference>
<evidence type="ECO:0000256" key="13">
    <source>
        <dbReference type="SAM" id="MobiDB-lite"/>
    </source>
</evidence>
<dbReference type="PANTHER" id="PTHR47958">
    <property type="entry name" value="ATP-DEPENDENT RNA HELICASE DBP3"/>
    <property type="match status" value="1"/>
</dbReference>
<evidence type="ECO:0000256" key="6">
    <source>
        <dbReference type="ARBA" id="ARBA00022741"/>
    </source>
</evidence>
<evidence type="ECO:0000256" key="9">
    <source>
        <dbReference type="ARBA" id="ARBA00022840"/>
    </source>
</evidence>
<evidence type="ECO:0000256" key="2">
    <source>
        <dbReference type="ARBA" id="ARBA00009334"/>
    </source>
</evidence>
<evidence type="ECO:0000313" key="18">
    <source>
        <dbReference type="Proteomes" id="UP000237144"/>
    </source>
</evidence>
<protein>
    <recommendedName>
        <fullName evidence="3">RNA helicase</fullName>
        <ecNumber evidence="3">3.6.4.13</ecNumber>
    </recommendedName>
</protein>
<evidence type="ECO:0000256" key="5">
    <source>
        <dbReference type="ARBA" id="ARBA00022552"/>
    </source>
</evidence>
<dbReference type="EMBL" id="PJQD01000008">
    <property type="protein sequence ID" value="POY76136.1"/>
    <property type="molecule type" value="Genomic_DNA"/>
</dbReference>
<feature type="compositionally biased region" description="Polar residues" evidence="13">
    <location>
        <begin position="170"/>
        <end position="180"/>
    </location>
</feature>
<dbReference type="InterPro" id="IPR014014">
    <property type="entry name" value="RNA_helicase_DEAD_Q_motif"/>
</dbReference>
<feature type="compositionally biased region" description="Low complexity" evidence="13">
    <location>
        <begin position="813"/>
        <end position="829"/>
    </location>
</feature>
<keyword evidence="9" id="KW-0067">ATP-binding</keyword>
<dbReference type="GO" id="GO:0003676">
    <property type="term" value="F:nucleic acid binding"/>
    <property type="evidence" value="ECO:0007669"/>
    <property type="project" value="InterPro"/>
</dbReference>
<dbReference type="PROSITE" id="PS51195">
    <property type="entry name" value="Q_MOTIF"/>
    <property type="match status" value="1"/>
</dbReference>
<proteinExistence type="inferred from homology"/>
<dbReference type="PROSITE" id="PS51194">
    <property type="entry name" value="HELICASE_CTER"/>
    <property type="match status" value="1"/>
</dbReference>
<reference evidence="17 18" key="1">
    <citation type="journal article" date="2018" name="Front. Microbiol.">
        <title>Prospects for Fungal Bioremediation of Acidic Radioactive Waste Sites: Characterization and Genome Sequence of Rhodotorula taiwanensis MD1149.</title>
        <authorList>
            <person name="Tkavc R."/>
            <person name="Matrosova V.Y."/>
            <person name="Grichenko O.E."/>
            <person name="Gostincar C."/>
            <person name="Volpe R.P."/>
            <person name="Klimenkova P."/>
            <person name="Gaidamakova E.K."/>
            <person name="Zhou C.E."/>
            <person name="Stewart B.J."/>
            <person name="Lyman M.G."/>
            <person name="Malfatti S.A."/>
            <person name="Rubinfeld B."/>
            <person name="Courtot M."/>
            <person name="Singh J."/>
            <person name="Dalgard C.L."/>
            <person name="Hamilton T."/>
            <person name="Frey K.G."/>
            <person name="Gunde-Cimerman N."/>
            <person name="Dugan L."/>
            <person name="Daly M.J."/>
        </authorList>
    </citation>
    <scope>NUCLEOTIDE SEQUENCE [LARGE SCALE GENOMIC DNA]</scope>
    <source>
        <strain evidence="17 18">MD1149</strain>
    </source>
</reference>
<evidence type="ECO:0000256" key="7">
    <source>
        <dbReference type="ARBA" id="ARBA00022801"/>
    </source>
</evidence>
<name>A0A2S5BH79_9BASI</name>
<evidence type="ECO:0000256" key="4">
    <source>
        <dbReference type="ARBA" id="ARBA00022517"/>
    </source>
</evidence>
<dbReference type="GO" id="GO:0016787">
    <property type="term" value="F:hydrolase activity"/>
    <property type="evidence" value="ECO:0007669"/>
    <property type="project" value="UniProtKB-KW"/>
</dbReference>
<keyword evidence="4" id="KW-0690">Ribosome biogenesis</keyword>
<evidence type="ECO:0000259" key="15">
    <source>
        <dbReference type="PROSITE" id="PS51194"/>
    </source>
</evidence>
<keyword evidence="6" id="KW-0547">Nucleotide-binding</keyword>
<dbReference type="SMART" id="SM00487">
    <property type="entry name" value="DEXDc"/>
    <property type="match status" value="1"/>
</dbReference>
<dbReference type="STRING" id="741276.A0A2S5BH79"/>
<feature type="domain" description="Helicase C-terminal" evidence="15">
    <location>
        <begin position="650"/>
        <end position="799"/>
    </location>
</feature>
<dbReference type="PROSITE" id="PS51192">
    <property type="entry name" value="HELICASE_ATP_BIND_1"/>
    <property type="match status" value="1"/>
</dbReference>
<comment type="similarity">
    <text evidence="2">Belongs to the DEAD box helicase family. DDX5/DBP2 subfamily.</text>
</comment>
<feature type="domain" description="DEAD-box RNA helicase Q" evidence="16">
    <location>
        <begin position="414"/>
        <end position="442"/>
    </location>
</feature>
<evidence type="ECO:0000256" key="3">
    <source>
        <dbReference type="ARBA" id="ARBA00012552"/>
    </source>
</evidence>